<feature type="transmembrane region" description="Helical" evidence="6">
    <location>
        <begin position="132"/>
        <end position="153"/>
    </location>
</feature>
<feature type="transmembrane region" description="Helical" evidence="6">
    <location>
        <begin position="428"/>
        <end position="448"/>
    </location>
</feature>
<feature type="transmembrane region" description="Helical" evidence="6">
    <location>
        <begin position="332"/>
        <end position="358"/>
    </location>
</feature>
<organism evidence="8 9">
    <name type="scientific">Saccharopolyspora terrae</name>
    <dbReference type="NCBI Taxonomy" id="2530384"/>
    <lineage>
        <taxon>Bacteria</taxon>
        <taxon>Bacillati</taxon>
        <taxon>Actinomycetota</taxon>
        <taxon>Actinomycetes</taxon>
        <taxon>Pseudonocardiales</taxon>
        <taxon>Pseudonocardiaceae</taxon>
        <taxon>Saccharopolyspora</taxon>
    </lineage>
</organism>
<keyword evidence="3 6" id="KW-0812">Transmembrane</keyword>
<evidence type="ECO:0000256" key="6">
    <source>
        <dbReference type="SAM" id="Phobius"/>
    </source>
</evidence>
<dbReference type="AlphaFoldDB" id="A0A4R4W4T6"/>
<dbReference type="NCBIfam" id="TIGR00784">
    <property type="entry name" value="citMHS"/>
    <property type="match status" value="1"/>
</dbReference>
<gene>
    <name evidence="8" type="ORF">E1181_02045</name>
</gene>
<keyword evidence="5 6" id="KW-0472">Membrane</keyword>
<feature type="transmembrane region" description="Helical" evidence="6">
    <location>
        <begin position="249"/>
        <end position="282"/>
    </location>
</feature>
<dbReference type="Proteomes" id="UP000295674">
    <property type="component" value="Unassembled WGS sequence"/>
</dbReference>
<dbReference type="InterPro" id="IPR004680">
    <property type="entry name" value="Cit_transptr-like_dom"/>
</dbReference>
<reference evidence="8 9" key="1">
    <citation type="submission" date="2019-03" db="EMBL/GenBank/DDBJ databases">
        <title>Draft genome sequences of novel Actinobacteria.</title>
        <authorList>
            <person name="Sahin N."/>
            <person name="Ay H."/>
            <person name="Saygin H."/>
        </authorList>
    </citation>
    <scope>NUCLEOTIDE SEQUENCE [LARGE SCALE GENOMIC DNA]</scope>
    <source>
        <strain evidence="8 9">16K309</strain>
    </source>
</reference>
<feature type="transmembrane region" description="Helical" evidence="6">
    <location>
        <begin position="397"/>
        <end position="416"/>
    </location>
</feature>
<feature type="transmembrane region" description="Helical" evidence="6">
    <location>
        <begin position="302"/>
        <end position="320"/>
    </location>
</feature>
<comment type="caution">
    <text evidence="8">The sequence shown here is derived from an EMBL/GenBank/DDBJ whole genome shotgun (WGS) entry which is preliminary data.</text>
</comment>
<dbReference type="RefSeq" id="WP_132672144.1">
    <property type="nucleotide sequence ID" value="NZ_SMKS01000002.1"/>
</dbReference>
<evidence type="ECO:0000256" key="5">
    <source>
        <dbReference type="ARBA" id="ARBA00023136"/>
    </source>
</evidence>
<keyword evidence="4 6" id="KW-1133">Transmembrane helix</keyword>
<evidence type="ECO:0000313" key="8">
    <source>
        <dbReference type="EMBL" id="TDD10045.1"/>
    </source>
</evidence>
<dbReference type="OrthoDB" id="5329450at2"/>
<evidence type="ECO:0000256" key="3">
    <source>
        <dbReference type="ARBA" id="ARBA00022692"/>
    </source>
</evidence>
<evidence type="ECO:0000259" key="7">
    <source>
        <dbReference type="Pfam" id="PF03600"/>
    </source>
</evidence>
<dbReference type="Pfam" id="PF03600">
    <property type="entry name" value="CitMHS"/>
    <property type="match status" value="1"/>
</dbReference>
<evidence type="ECO:0000313" key="9">
    <source>
        <dbReference type="Proteomes" id="UP000295674"/>
    </source>
</evidence>
<name>A0A4R4W4T6_9PSEU</name>
<feature type="domain" description="Citrate transporter-like" evidence="7">
    <location>
        <begin position="14"/>
        <end position="394"/>
    </location>
</feature>
<feature type="transmembrane region" description="Helical" evidence="6">
    <location>
        <begin position="94"/>
        <end position="112"/>
    </location>
</feature>
<dbReference type="GO" id="GO:0015137">
    <property type="term" value="F:citrate transmembrane transporter activity"/>
    <property type="evidence" value="ECO:0007669"/>
    <property type="project" value="InterPro"/>
</dbReference>
<evidence type="ECO:0000256" key="1">
    <source>
        <dbReference type="ARBA" id="ARBA00004141"/>
    </source>
</evidence>
<accession>A0A4R4W4T6</accession>
<evidence type="ECO:0000256" key="4">
    <source>
        <dbReference type="ARBA" id="ARBA00022989"/>
    </source>
</evidence>
<keyword evidence="9" id="KW-1185">Reference proteome</keyword>
<comment type="subcellular location">
    <subcellularLocation>
        <location evidence="1">Membrane</location>
        <topology evidence="1">Multi-pass membrane protein</topology>
    </subcellularLocation>
</comment>
<keyword evidence="2" id="KW-0813">Transport</keyword>
<dbReference type="GO" id="GO:0016020">
    <property type="term" value="C:membrane"/>
    <property type="evidence" value="ECO:0007669"/>
    <property type="project" value="UniProtKB-SubCell"/>
</dbReference>
<proteinExistence type="predicted"/>
<feature type="transmembrane region" description="Helical" evidence="6">
    <location>
        <begin position="173"/>
        <end position="195"/>
    </location>
</feature>
<dbReference type="InterPro" id="IPR014738">
    <property type="entry name" value="Citrate_transporter"/>
</dbReference>
<protein>
    <submittedName>
        <fullName evidence="8">Citrate transporter</fullName>
    </submittedName>
</protein>
<feature type="transmembrane region" description="Helical" evidence="6">
    <location>
        <begin position="56"/>
        <end position="74"/>
    </location>
</feature>
<sequence length="449" mass="47304">MIALLGLSMVTVFLYLVMSKRLSPMVSLIAVPMLFAVIGGFAPDLGDMITDGIKSVAPTAAMLLFAILYFGIMIDAGLFDPIARGVVKLTRNDPLRLIMGTVALVALVSLDGDGTTTFMITVSALLPIYRRLGVSPVLMTGLACLTNAILNVVPWGGPAARAASALRLDPQELFVPMIPALAAGLVTVFVLAYALGLRERARLRTAAPVLVGAGGPPVGGSDDATSFDGGSADFDVLAPDRESLRPKLYWFNAGLTIALLTALIIGVLPISVLFMIGCALALLVNYPRLEQQRDRIASHADSVVAVVAMVFAAAVFTGVLSGTGMIEQMAQYLLTALPDALFPFFSIIVAVLSVPFTFFMSNDAFYFGVMPILAEAGAQHGIGAMEIARASLLGQPIHMLSPLVPAMYVLIGLAKVDLGDHHRFAIKWALLVCAVVITTGLGLGLINIH</sequence>
<dbReference type="EMBL" id="SMKS01000002">
    <property type="protein sequence ID" value="TDD10045.1"/>
    <property type="molecule type" value="Genomic_DNA"/>
</dbReference>
<evidence type="ECO:0000256" key="2">
    <source>
        <dbReference type="ARBA" id="ARBA00022448"/>
    </source>
</evidence>
<feature type="transmembrane region" description="Helical" evidence="6">
    <location>
        <begin position="29"/>
        <end position="49"/>
    </location>
</feature>